<evidence type="ECO:0000256" key="7">
    <source>
        <dbReference type="ARBA" id="ARBA00023284"/>
    </source>
</evidence>
<feature type="binding site" evidence="8">
    <location>
        <position position="49"/>
    </location>
    <ligand>
        <name>FAD</name>
        <dbReference type="ChEBI" id="CHEBI:57692"/>
    </ligand>
</feature>
<organism evidence="13 14">
    <name type="scientific">Rhodopila globiformis</name>
    <name type="common">Rhodopseudomonas globiformis</name>
    <dbReference type="NCBI Taxonomy" id="1071"/>
    <lineage>
        <taxon>Bacteria</taxon>
        <taxon>Pseudomonadati</taxon>
        <taxon>Pseudomonadota</taxon>
        <taxon>Alphaproteobacteria</taxon>
        <taxon>Acetobacterales</taxon>
        <taxon>Acetobacteraceae</taxon>
        <taxon>Rhodopila</taxon>
    </lineage>
</organism>
<evidence type="ECO:0000313" key="14">
    <source>
        <dbReference type="Proteomes" id="UP000239724"/>
    </source>
</evidence>
<protein>
    <submittedName>
        <fullName evidence="13">Dihydrolipoamide dehydrogenase</fullName>
    </submittedName>
</protein>
<dbReference type="InterPro" id="IPR016156">
    <property type="entry name" value="FAD/NAD-linked_Rdtase_dimer_sf"/>
</dbReference>
<feature type="domain" description="Pyridine nucleotide-disulphide oxidoreductase dimerisation" evidence="11">
    <location>
        <begin position="339"/>
        <end position="444"/>
    </location>
</feature>
<feature type="disulfide bond" description="Redox-active" evidence="9">
    <location>
        <begin position="40"/>
        <end position="45"/>
    </location>
</feature>
<evidence type="ECO:0000256" key="8">
    <source>
        <dbReference type="PIRSR" id="PIRSR000350-3"/>
    </source>
</evidence>
<dbReference type="SUPFAM" id="SSF51905">
    <property type="entry name" value="FAD/NAD(P)-binding domain"/>
    <property type="match status" value="1"/>
</dbReference>
<gene>
    <name evidence="13" type="ORF">CCS01_07805</name>
</gene>
<feature type="binding site" evidence="8">
    <location>
        <position position="257"/>
    </location>
    <ligand>
        <name>NAD(+)</name>
        <dbReference type="ChEBI" id="CHEBI:57540"/>
    </ligand>
</feature>
<keyword evidence="14" id="KW-1185">Reference proteome</keyword>
<evidence type="ECO:0000256" key="4">
    <source>
        <dbReference type="ARBA" id="ARBA00022857"/>
    </source>
</evidence>
<evidence type="ECO:0000256" key="1">
    <source>
        <dbReference type="ARBA" id="ARBA00007532"/>
    </source>
</evidence>
<comment type="cofactor">
    <cofactor evidence="8">
        <name>FAD</name>
        <dbReference type="ChEBI" id="CHEBI:57692"/>
    </cofactor>
    <text evidence="8">Binds 1 FAD per subunit.</text>
</comment>
<dbReference type="Gene3D" id="3.30.390.30">
    <property type="match status" value="1"/>
</dbReference>
<proteinExistence type="inferred from homology"/>
<dbReference type="PRINTS" id="PR00368">
    <property type="entry name" value="FADPNR"/>
</dbReference>
<dbReference type="InterPro" id="IPR004099">
    <property type="entry name" value="Pyr_nucl-diS_OxRdtase_dimer"/>
</dbReference>
<evidence type="ECO:0000256" key="2">
    <source>
        <dbReference type="ARBA" id="ARBA00022630"/>
    </source>
</evidence>
<dbReference type="PANTHER" id="PTHR43014">
    <property type="entry name" value="MERCURIC REDUCTASE"/>
    <property type="match status" value="1"/>
</dbReference>
<dbReference type="OrthoDB" id="9764616at2"/>
<dbReference type="Pfam" id="PF07992">
    <property type="entry name" value="Pyr_redox_2"/>
    <property type="match status" value="1"/>
</dbReference>
<dbReference type="InterPro" id="IPR036188">
    <property type="entry name" value="FAD/NAD-bd_sf"/>
</dbReference>
<dbReference type="FunFam" id="3.30.390.30:FF:000001">
    <property type="entry name" value="Dihydrolipoyl dehydrogenase"/>
    <property type="match status" value="1"/>
</dbReference>
<keyword evidence="5 10" id="KW-0560">Oxidoreductase</keyword>
<sequence>MDFDLAVIGAGSAGLSVAAGAAQLGVRVALIERGRMGGDCLNTGCVPSKALLAAAHAARAVREAGRFGVIALEPIIDWDRLRAHIRGVVAAIAPADSEARYRALGATVLRGEARFLDSATLSVDGRRLSARRFVVAAGSRAAVPAIPGLDQVPCWTNDTLFELAERPDHLLILGGGPVGLEMAAAFCDLGCAVTVVEAARIALREDPELAAGLRRVLVRRGVTIREGASVARVASGPVLVLSDGSRINGSHLLVAAGRTPNTEALDLPAAGIQADAHGIVTDSGLRSVSNRHVYAAGDIASPVGLGPRAFTHVGSYHAGIIIRRVLFRLPARLDYTALPRVIYTDPDLAQTGLTEAEAAAAGLPVRILRWTLADNDRAVAERDTDGLVKLVAVRGRIVGAGILAPQAGEMITAWSLAIARRTRLSALAGLIVPYPTRSEAAKRAATGAFMARLFSPGMKSLVRLLGRLP</sequence>
<comment type="caution">
    <text evidence="13">The sequence shown here is derived from an EMBL/GenBank/DDBJ whole genome shotgun (WGS) entry which is preliminary data.</text>
</comment>
<dbReference type="Gene3D" id="3.50.50.60">
    <property type="entry name" value="FAD/NAD(P)-binding domain"/>
    <property type="match status" value="2"/>
</dbReference>
<evidence type="ECO:0000313" key="13">
    <source>
        <dbReference type="EMBL" id="PPQ35397.1"/>
    </source>
</evidence>
<feature type="binding site" evidence="8">
    <location>
        <begin position="174"/>
        <end position="181"/>
    </location>
    <ligand>
        <name>NAD(+)</name>
        <dbReference type="ChEBI" id="CHEBI:57540"/>
    </ligand>
</feature>
<keyword evidence="3 8" id="KW-0274">FAD</keyword>
<feature type="domain" description="FAD/NAD(P)-binding" evidence="12">
    <location>
        <begin position="3"/>
        <end position="301"/>
    </location>
</feature>
<keyword evidence="7 10" id="KW-0676">Redox-active center</keyword>
<keyword evidence="6" id="KW-1015">Disulfide bond</keyword>
<dbReference type="InterPro" id="IPR023753">
    <property type="entry name" value="FAD/NAD-binding_dom"/>
</dbReference>
<name>A0A2S6NKB9_RHOGL</name>
<accession>A0A2S6NKB9</accession>
<evidence type="ECO:0000256" key="3">
    <source>
        <dbReference type="ARBA" id="ARBA00022827"/>
    </source>
</evidence>
<dbReference type="PANTHER" id="PTHR43014:SF2">
    <property type="entry name" value="MERCURIC REDUCTASE"/>
    <property type="match status" value="1"/>
</dbReference>
<evidence type="ECO:0000259" key="11">
    <source>
        <dbReference type="Pfam" id="PF02852"/>
    </source>
</evidence>
<dbReference type="PIRSF" id="PIRSF000350">
    <property type="entry name" value="Mercury_reductase_MerA"/>
    <property type="match status" value="1"/>
</dbReference>
<keyword evidence="2 10" id="KW-0285">Flavoprotein</keyword>
<dbReference type="Proteomes" id="UP000239724">
    <property type="component" value="Unassembled WGS sequence"/>
</dbReference>
<dbReference type="Pfam" id="PF02852">
    <property type="entry name" value="Pyr_redox_dim"/>
    <property type="match status" value="1"/>
</dbReference>
<evidence type="ECO:0000256" key="9">
    <source>
        <dbReference type="PIRSR" id="PIRSR000350-4"/>
    </source>
</evidence>
<dbReference type="GO" id="GO:0050660">
    <property type="term" value="F:flavin adenine dinucleotide binding"/>
    <property type="evidence" value="ECO:0007669"/>
    <property type="project" value="TreeGrafter"/>
</dbReference>
<keyword evidence="4" id="KW-0521">NADP</keyword>
<dbReference type="PROSITE" id="PS00076">
    <property type="entry name" value="PYRIDINE_REDOX_1"/>
    <property type="match status" value="1"/>
</dbReference>
<dbReference type="GO" id="GO:0003955">
    <property type="term" value="F:NAD(P)H dehydrogenase (quinone) activity"/>
    <property type="evidence" value="ECO:0007669"/>
    <property type="project" value="TreeGrafter"/>
</dbReference>
<dbReference type="InterPro" id="IPR012999">
    <property type="entry name" value="Pyr_OxRdtase_I_AS"/>
</dbReference>
<reference evidence="13 14" key="1">
    <citation type="journal article" date="2018" name="Arch. Microbiol.">
        <title>New insights into the metabolic potential of the phototrophic purple bacterium Rhodopila globiformis DSM 161(T) from its draft genome sequence and evidence for a vanadium-dependent nitrogenase.</title>
        <authorList>
            <person name="Imhoff J.F."/>
            <person name="Rahn T."/>
            <person name="Kunzel S."/>
            <person name="Neulinger S.C."/>
        </authorList>
    </citation>
    <scope>NUCLEOTIDE SEQUENCE [LARGE SCALE GENOMIC DNA]</scope>
    <source>
        <strain evidence="13 14">DSM 161</strain>
    </source>
</reference>
<keyword evidence="8" id="KW-0547">Nucleotide-binding</keyword>
<dbReference type="GO" id="GO:0016668">
    <property type="term" value="F:oxidoreductase activity, acting on a sulfur group of donors, NAD(P) as acceptor"/>
    <property type="evidence" value="ECO:0007669"/>
    <property type="project" value="InterPro"/>
</dbReference>
<evidence type="ECO:0000256" key="6">
    <source>
        <dbReference type="ARBA" id="ARBA00023157"/>
    </source>
</evidence>
<feature type="binding site" evidence="8">
    <location>
        <position position="197"/>
    </location>
    <ligand>
        <name>NAD(+)</name>
        <dbReference type="ChEBI" id="CHEBI:57540"/>
    </ligand>
</feature>
<dbReference type="EMBL" id="NHRY01000074">
    <property type="protein sequence ID" value="PPQ35397.1"/>
    <property type="molecule type" value="Genomic_DNA"/>
</dbReference>
<dbReference type="SUPFAM" id="SSF55424">
    <property type="entry name" value="FAD/NAD-linked reductases, dimerisation (C-terminal) domain"/>
    <property type="match status" value="1"/>
</dbReference>
<evidence type="ECO:0000256" key="5">
    <source>
        <dbReference type="ARBA" id="ARBA00023002"/>
    </source>
</evidence>
<evidence type="ECO:0000259" key="12">
    <source>
        <dbReference type="Pfam" id="PF07992"/>
    </source>
</evidence>
<comment type="similarity">
    <text evidence="1 10">Belongs to the class-I pyridine nucleotide-disulfide oxidoreductase family.</text>
</comment>
<feature type="binding site" evidence="8">
    <location>
        <position position="298"/>
    </location>
    <ligand>
        <name>FAD</name>
        <dbReference type="ChEBI" id="CHEBI:57692"/>
    </ligand>
</feature>
<dbReference type="AlphaFoldDB" id="A0A2S6NKB9"/>
<dbReference type="InterPro" id="IPR001100">
    <property type="entry name" value="Pyr_nuc-diS_OxRdtase"/>
</dbReference>
<keyword evidence="8" id="KW-0520">NAD</keyword>
<evidence type="ECO:0000256" key="10">
    <source>
        <dbReference type="RuleBase" id="RU003691"/>
    </source>
</evidence>
<dbReference type="PRINTS" id="PR00411">
    <property type="entry name" value="PNDRDTASEI"/>
</dbReference>